<gene>
    <name evidence="1" type="ORF">Defa_11170</name>
</gene>
<proteinExistence type="predicted"/>
<dbReference type="EMBL" id="BAAFSG010000001">
    <property type="protein sequence ID" value="GAB1253630.1"/>
    <property type="molecule type" value="Genomic_DNA"/>
</dbReference>
<name>A0ABQ0E785_9BACT</name>
<evidence type="ECO:0000313" key="2">
    <source>
        <dbReference type="Proteomes" id="UP001628192"/>
    </source>
</evidence>
<protein>
    <submittedName>
        <fullName evidence="1">Uncharacterized protein</fullName>
    </submittedName>
</protein>
<comment type="caution">
    <text evidence="1">The sequence shown here is derived from an EMBL/GenBank/DDBJ whole genome shotgun (WGS) entry which is preliminary data.</text>
</comment>
<reference evidence="1 2" key="1">
    <citation type="journal article" date="2025" name="Int. J. Syst. Evol. Microbiol.">
        <title>Desulfovibrio falkowii sp. nov., Porphyromonas miyakawae sp. nov., Mediterraneibacter flintii sp. nov. and Owariibacterium komagatae gen. nov., sp. nov., isolated from human faeces.</title>
        <authorList>
            <person name="Hamaguchi T."/>
            <person name="Ohara M."/>
            <person name="Hisatomi A."/>
            <person name="Sekiguchi K."/>
            <person name="Takeda J.I."/>
            <person name="Ueyama J."/>
            <person name="Ito M."/>
            <person name="Nishiwaki H."/>
            <person name="Ogi T."/>
            <person name="Hirayama M."/>
            <person name="Ohkuma M."/>
            <person name="Sakamoto M."/>
            <person name="Ohno K."/>
        </authorList>
    </citation>
    <scope>NUCLEOTIDE SEQUENCE [LARGE SCALE GENOMIC DNA]</scope>
    <source>
        <strain evidence="1 2">13CB8C</strain>
    </source>
</reference>
<keyword evidence="2" id="KW-1185">Reference proteome</keyword>
<sequence>MTEENFKKLQIRIAALEKSQLEEWGAIKKEQIEITQKMLQMRITMDNLLKEAKMLMGTMDEIASGTVGEIDLPSLEKPNLKTVVDAIMKVSNQLTSMNLRMTQLETLIASEAKESPTS</sequence>
<accession>A0ABQ0E785</accession>
<organism evidence="1 2">
    <name type="scientific">Desulfovibrio falkowii</name>
    <dbReference type="NCBI Taxonomy" id="3136602"/>
    <lineage>
        <taxon>Bacteria</taxon>
        <taxon>Pseudomonadati</taxon>
        <taxon>Thermodesulfobacteriota</taxon>
        <taxon>Desulfovibrionia</taxon>
        <taxon>Desulfovibrionales</taxon>
        <taxon>Desulfovibrionaceae</taxon>
        <taxon>Desulfovibrio</taxon>
    </lineage>
</organism>
<dbReference type="Proteomes" id="UP001628192">
    <property type="component" value="Unassembled WGS sequence"/>
</dbReference>
<evidence type="ECO:0000313" key="1">
    <source>
        <dbReference type="EMBL" id="GAB1253630.1"/>
    </source>
</evidence>